<evidence type="ECO:0000256" key="1">
    <source>
        <dbReference type="SAM" id="SignalP"/>
    </source>
</evidence>
<accession>A0ABS1VIT5</accession>
<proteinExistence type="predicted"/>
<comment type="caution">
    <text evidence="2">The sequence shown here is derived from an EMBL/GenBank/DDBJ whole genome shotgun (WGS) entry which is preliminary data.</text>
</comment>
<evidence type="ECO:0000313" key="2">
    <source>
        <dbReference type="EMBL" id="MBL7254205.1"/>
    </source>
</evidence>
<protein>
    <submittedName>
        <fullName evidence="2">DUF2690 domain-containing protein</fullName>
    </submittedName>
</protein>
<evidence type="ECO:0000313" key="3">
    <source>
        <dbReference type="Proteomes" id="UP000598996"/>
    </source>
</evidence>
<keyword evidence="3" id="KW-1185">Reference proteome</keyword>
<feature type="signal peptide" evidence="1">
    <location>
        <begin position="1"/>
        <end position="27"/>
    </location>
</feature>
<sequence>MKTRRFKKPLHLSLALTVAATAFTVAAAAPASAATECRGSACNGIDPAETPCGADAGNIDSFHYSGTNEWLQGALMELRRSSACDAAWARVTGGDCMPPWRDCGFVLEVSGDSAQLGSNPRAGQHWTPMWSFRSYVRGCFVTYEMNPDAEYTRDQCTAWR</sequence>
<dbReference type="InterPro" id="IPR021224">
    <property type="entry name" value="DUF2690"/>
</dbReference>
<gene>
    <name evidence="2" type="ORF">JKJ07_07765</name>
</gene>
<keyword evidence="1" id="KW-0732">Signal</keyword>
<dbReference type="Proteomes" id="UP000598996">
    <property type="component" value="Unassembled WGS sequence"/>
</dbReference>
<organism evidence="2 3">
    <name type="scientific">Paractinoplanes lichenicola</name>
    <dbReference type="NCBI Taxonomy" id="2802976"/>
    <lineage>
        <taxon>Bacteria</taxon>
        <taxon>Bacillati</taxon>
        <taxon>Actinomycetota</taxon>
        <taxon>Actinomycetes</taxon>
        <taxon>Micromonosporales</taxon>
        <taxon>Micromonosporaceae</taxon>
        <taxon>Paractinoplanes</taxon>
    </lineage>
</organism>
<feature type="chain" id="PRO_5045520001" evidence="1">
    <location>
        <begin position="28"/>
        <end position="160"/>
    </location>
</feature>
<reference evidence="2 3" key="1">
    <citation type="submission" date="2021-01" db="EMBL/GenBank/DDBJ databases">
        <title>Actinoplanes sp. nov. LDG1-01 isolated from lichen.</title>
        <authorList>
            <person name="Saeng-In P."/>
            <person name="Phongsopitanun W."/>
            <person name="Kanchanasin P."/>
            <person name="Yuki M."/>
            <person name="Kudo T."/>
            <person name="Ohkuma M."/>
            <person name="Tanasupawat S."/>
        </authorList>
    </citation>
    <scope>NUCLEOTIDE SEQUENCE [LARGE SCALE GENOMIC DNA]</scope>
    <source>
        <strain evidence="2 3">LDG1-01</strain>
    </source>
</reference>
<dbReference type="Pfam" id="PF10901">
    <property type="entry name" value="DUF2690"/>
    <property type="match status" value="1"/>
</dbReference>
<dbReference type="EMBL" id="JAENHO010000002">
    <property type="protein sequence ID" value="MBL7254205.1"/>
    <property type="molecule type" value="Genomic_DNA"/>
</dbReference>
<name>A0ABS1VIT5_9ACTN</name>
<dbReference type="RefSeq" id="WP_202990538.1">
    <property type="nucleotide sequence ID" value="NZ_JAENHO010000002.1"/>
</dbReference>